<dbReference type="EMBL" id="CAACVG010007721">
    <property type="protein sequence ID" value="VEN46730.1"/>
    <property type="molecule type" value="Genomic_DNA"/>
</dbReference>
<keyword evidence="1" id="KW-0732">Signal</keyword>
<keyword evidence="3" id="KW-1185">Reference proteome</keyword>
<dbReference type="SUPFAM" id="SSF57095">
    <property type="entry name" value="Scorpion toxin-like"/>
    <property type="match status" value="1"/>
</dbReference>
<evidence type="ECO:0000313" key="2">
    <source>
        <dbReference type="EMBL" id="VEN46730.1"/>
    </source>
</evidence>
<name>A0A653CI39_CALMS</name>
<dbReference type="InterPro" id="IPR036574">
    <property type="entry name" value="Scorpion_toxin-like_sf"/>
</dbReference>
<sequence length="74" mass="8091">MRFLFFIFAIFAVVAIFASAKENGEKPVVDRYSVANGDTDPPLGCDGSDCNSKCRSIGWLGGFCLLGDCWCFKI</sequence>
<reference evidence="2 3" key="1">
    <citation type="submission" date="2019-01" db="EMBL/GenBank/DDBJ databases">
        <authorList>
            <person name="Sayadi A."/>
        </authorList>
    </citation>
    <scope>NUCLEOTIDE SEQUENCE [LARGE SCALE GENOMIC DNA]</scope>
</reference>
<protein>
    <recommendedName>
        <fullName evidence="4">Invertebrate defensins family profile domain-containing protein</fullName>
    </recommendedName>
</protein>
<dbReference type="Gene3D" id="3.30.30.10">
    <property type="entry name" value="Knottin, scorpion toxin-like"/>
    <property type="match status" value="1"/>
</dbReference>
<dbReference type="OrthoDB" id="6796763at2759"/>
<evidence type="ECO:0000313" key="3">
    <source>
        <dbReference type="Proteomes" id="UP000410492"/>
    </source>
</evidence>
<evidence type="ECO:0000256" key="1">
    <source>
        <dbReference type="SAM" id="SignalP"/>
    </source>
</evidence>
<feature type="chain" id="PRO_5024984053" description="Invertebrate defensins family profile domain-containing protein" evidence="1">
    <location>
        <begin position="21"/>
        <end position="74"/>
    </location>
</feature>
<accession>A0A653CI39</accession>
<proteinExistence type="predicted"/>
<dbReference type="Proteomes" id="UP000410492">
    <property type="component" value="Unassembled WGS sequence"/>
</dbReference>
<dbReference type="AlphaFoldDB" id="A0A653CI39"/>
<feature type="signal peptide" evidence="1">
    <location>
        <begin position="1"/>
        <end position="20"/>
    </location>
</feature>
<dbReference type="GO" id="GO:0051707">
    <property type="term" value="P:response to other organism"/>
    <property type="evidence" value="ECO:0007669"/>
    <property type="project" value="UniProtKB-ARBA"/>
</dbReference>
<gene>
    <name evidence="2" type="ORF">CALMAC_LOCUS8731</name>
</gene>
<evidence type="ECO:0008006" key="4">
    <source>
        <dbReference type="Google" id="ProtNLM"/>
    </source>
</evidence>
<organism evidence="2 3">
    <name type="scientific">Callosobruchus maculatus</name>
    <name type="common">Southern cowpea weevil</name>
    <name type="synonym">Pulse bruchid</name>
    <dbReference type="NCBI Taxonomy" id="64391"/>
    <lineage>
        <taxon>Eukaryota</taxon>
        <taxon>Metazoa</taxon>
        <taxon>Ecdysozoa</taxon>
        <taxon>Arthropoda</taxon>
        <taxon>Hexapoda</taxon>
        <taxon>Insecta</taxon>
        <taxon>Pterygota</taxon>
        <taxon>Neoptera</taxon>
        <taxon>Endopterygota</taxon>
        <taxon>Coleoptera</taxon>
        <taxon>Polyphaga</taxon>
        <taxon>Cucujiformia</taxon>
        <taxon>Chrysomeloidea</taxon>
        <taxon>Chrysomelidae</taxon>
        <taxon>Bruchinae</taxon>
        <taxon>Bruchini</taxon>
        <taxon>Callosobruchus</taxon>
    </lineage>
</organism>